<comment type="pathway">
    <text evidence="3 14">Cofactor biosynthesis; riboflavin biosynthesis; 5-amino-6-(D-ribitylamino)uracil from GTP: step 3/4.</text>
</comment>
<dbReference type="Gene3D" id="3.40.430.10">
    <property type="entry name" value="Dihydrofolate Reductase, subunit A"/>
    <property type="match status" value="1"/>
</dbReference>
<evidence type="ECO:0000259" key="18">
    <source>
        <dbReference type="PROSITE" id="PS51747"/>
    </source>
</evidence>
<dbReference type="EC" id="3.5.4.26" evidence="14"/>
<evidence type="ECO:0000256" key="9">
    <source>
        <dbReference type="ARBA" id="ARBA00022857"/>
    </source>
</evidence>
<evidence type="ECO:0000256" key="7">
    <source>
        <dbReference type="ARBA" id="ARBA00022723"/>
    </source>
</evidence>
<dbReference type="Pfam" id="PF01872">
    <property type="entry name" value="RibD_C"/>
    <property type="match status" value="1"/>
</dbReference>
<evidence type="ECO:0000256" key="12">
    <source>
        <dbReference type="ARBA" id="ARBA00049861"/>
    </source>
</evidence>
<dbReference type="InterPro" id="IPR016193">
    <property type="entry name" value="Cytidine_deaminase-like"/>
</dbReference>
<dbReference type="SUPFAM" id="SSF53597">
    <property type="entry name" value="Dihydrofolate reductase-like"/>
    <property type="match status" value="1"/>
</dbReference>
<evidence type="ECO:0000256" key="1">
    <source>
        <dbReference type="ARBA" id="ARBA00002151"/>
    </source>
</evidence>
<keyword evidence="8 14" id="KW-0862">Zinc</keyword>
<dbReference type="InterPro" id="IPR002125">
    <property type="entry name" value="CMP_dCMP_dom"/>
</dbReference>
<proteinExistence type="inferred from homology"/>
<dbReference type="EC" id="1.1.1.193" evidence="14"/>
<evidence type="ECO:0000256" key="15">
    <source>
        <dbReference type="PIRSR" id="PIRSR006769-1"/>
    </source>
</evidence>
<dbReference type="PIRSF" id="PIRSF006769">
    <property type="entry name" value="RibD"/>
    <property type="match status" value="1"/>
</dbReference>
<keyword evidence="20" id="KW-1185">Reference proteome</keyword>
<evidence type="ECO:0000313" key="19">
    <source>
        <dbReference type="EMBL" id="MBJ7599170.1"/>
    </source>
</evidence>
<comment type="function">
    <text evidence="1 14">Converts 2,5-diamino-6-(ribosylamino)-4(3h)-pyrimidinone 5'-phosphate into 5-amino-6-(ribosylamino)-2,4(1h,3h)-pyrimidinedione 5'-phosphate.</text>
</comment>
<evidence type="ECO:0000256" key="17">
    <source>
        <dbReference type="PIRSR" id="PIRSR006769-3"/>
    </source>
</evidence>
<dbReference type="AlphaFoldDB" id="A0A934K6A4"/>
<evidence type="ECO:0000256" key="14">
    <source>
        <dbReference type="PIRNR" id="PIRNR006769"/>
    </source>
</evidence>
<feature type="binding site" evidence="16">
    <location>
        <begin position="293"/>
        <end position="299"/>
    </location>
    <ligand>
        <name>NADP(+)</name>
        <dbReference type="ChEBI" id="CHEBI:58349"/>
    </ligand>
</feature>
<gene>
    <name evidence="19" type="primary">ribD</name>
    <name evidence="19" type="ORF">JF922_13990</name>
</gene>
<keyword evidence="14 19" id="KW-0378">Hydrolase</keyword>
<evidence type="ECO:0000256" key="16">
    <source>
        <dbReference type="PIRSR" id="PIRSR006769-2"/>
    </source>
</evidence>
<dbReference type="Proteomes" id="UP000612893">
    <property type="component" value="Unassembled WGS sequence"/>
</dbReference>
<dbReference type="InterPro" id="IPR050765">
    <property type="entry name" value="Riboflavin_Biosynth_HTPR"/>
</dbReference>
<dbReference type="InterPro" id="IPR016192">
    <property type="entry name" value="APOBEC/CMP_deaminase_Zn-bd"/>
</dbReference>
<keyword evidence="6 14" id="KW-0686">Riboflavin biosynthesis</keyword>
<evidence type="ECO:0000256" key="10">
    <source>
        <dbReference type="ARBA" id="ARBA00023002"/>
    </source>
</evidence>
<dbReference type="InterPro" id="IPR004794">
    <property type="entry name" value="Eubact_RibD"/>
</dbReference>
<feature type="binding site" evidence="16">
    <location>
        <position position="208"/>
    </location>
    <ligand>
        <name>substrate</name>
    </ligand>
</feature>
<evidence type="ECO:0000256" key="3">
    <source>
        <dbReference type="ARBA" id="ARBA00004910"/>
    </source>
</evidence>
<reference evidence="19" key="1">
    <citation type="submission" date="2020-10" db="EMBL/GenBank/DDBJ databases">
        <title>Ca. Dormibacterota MAGs.</title>
        <authorList>
            <person name="Montgomery K."/>
        </authorList>
    </citation>
    <scope>NUCLEOTIDE SEQUENCE [LARGE SCALE GENOMIC DNA]</scope>
    <source>
        <strain evidence="19">SC8812_S17_10</strain>
    </source>
</reference>
<evidence type="ECO:0000256" key="13">
    <source>
        <dbReference type="ARBA" id="ARBA00049886"/>
    </source>
</evidence>
<evidence type="ECO:0000256" key="6">
    <source>
        <dbReference type="ARBA" id="ARBA00022619"/>
    </source>
</evidence>
<evidence type="ECO:0000256" key="5">
    <source>
        <dbReference type="ARBA" id="ARBA00007417"/>
    </source>
</evidence>
<comment type="similarity">
    <text evidence="4 14">In the N-terminal section; belongs to the cytidine and deoxycytidylate deaminase family.</text>
</comment>
<feature type="binding site" evidence="17">
    <location>
        <position position="79"/>
    </location>
    <ligand>
        <name>Zn(2+)</name>
        <dbReference type="ChEBI" id="CHEBI:29105"/>
        <note>catalytic</note>
    </ligand>
</feature>
<evidence type="ECO:0000256" key="11">
    <source>
        <dbReference type="ARBA" id="ARBA00023268"/>
    </source>
</evidence>
<feature type="binding site" evidence="16">
    <location>
        <position position="188"/>
    </location>
    <ligand>
        <name>substrate</name>
    </ligand>
</feature>
<dbReference type="GO" id="GO:0008270">
    <property type="term" value="F:zinc ion binding"/>
    <property type="evidence" value="ECO:0007669"/>
    <property type="project" value="InterPro"/>
</dbReference>
<feature type="binding site" evidence="17">
    <location>
        <position position="88"/>
    </location>
    <ligand>
        <name>Zn(2+)</name>
        <dbReference type="ChEBI" id="CHEBI:29105"/>
        <note>catalytic</note>
    </ligand>
</feature>
<dbReference type="NCBIfam" id="TIGR00326">
    <property type="entry name" value="eubact_ribD"/>
    <property type="match status" value="1"/>
</dbReference>
<dbReference type="Gene3D" id="3.40.140.10">
    <property type="entry name" value="Cytidine Deaminase, domain 2"/>
    <property type="match status" value="1"/>
</dbReference>
<feature type="binding site" evidence="16">
    <location>
        <position position="291"/>
    </location>
    <ligand>
        <name>substrate</name>
    </ligand>
</feature>
<dbReference type="PANTHER" id="PTHR38011:SF7">
    <property type="entry name" value="2,5-DIAMINO-6-RIBOSYLAMINO-4(3H)-PYRIMIDINONE 5'-PHOSPHATE REDUCTASE"/>
    <property type="match status" value="1"/>
</dbReference>
<evidence type="ECO:0000256" key="2">
    <source>
        <dbReference type="ARBA" id="ARBA00004882"/>
    </source>
</evidence>
<dbReference type="GO" id="GO:0009231">
    <property type="term" value="P:riboflavin biosynthetic process"/>
    <property type="evidence" value="ECO:0007669"/>
    <property type="project" value="UniProtKB-KW"/>
</dbReference>
<comment type="pathway">
    <text evidence="2 14">Cofactor biosynthesis; riboflavin biosynthesis; 5-amino-6-(D-ribitylamino)uracil from GTP: step 2/4.</text>
</comment>
<dbReference type="PANTHER" id="PTHR38011">
    <property type="entry name" value="DIHYDROFOLATE REDUCTASE FAMILY PROTEIN (AFU_ORTHOLOGUE AFUA_8G06820)"/>
    <property type="match status" value="1"/>
</dbReference>
<comment type="similarity">
    <text evidence="5 14">In the C-terminal section; belongs to the HTP reductase family.</text>
</comment>
<dbReference type="Pfam" id="PF00383">
    <property type="entry name" value="dCMP_cyt_deam_1"/>
    <property type="match status" value="1"/>
</dbReference>
<feature type="binding site" evidence="16">
    <location>
        <position position="173"/>
    </location>
    <ligand>
        <name>NADP(+)</name>
        <dbReference type="ChEBI" id="CHEBI:58349"/>
    </ligand>
</feature>
<dbReference type="PROSITE" id="PS51747">
    <property type="entry name" value="CYT_DCMP_DEAMINASES_2"/>
    <property type="match status" value="1"/>
</dbReference>
<organism evidence="19 20">
    <name type="scientific">Candidatus Nephthysia bennettiae</name>
    <dbReference type="NCBI Taxonomy" id="3127016"/>
    <lineage>
        <taxon>Bacteria</taxon>
        <taxon>Bacillati</taxon>
        <taxon>Candidatus Dormiibacterota</taxon>
        <taxon>Candidatus Dormibacteria</taxon>
        <taxon>Candidatus Dormibacterales</taxon>
        <taxon>Candidatus Dormibacteraceae</taxon>
        <taxon>Candidatus Nephthysia</taxon>
    </lineage>
</organism>
<name>A0A934K6A4_9BACT</name>
<evidence type="ECO:0000256" key="8">
    <source>
        <dbReference type="ARBA" id="ARBA00022833"/>
    </source>
</evidence>
<sequence>MPAEAEIVAMRWANHLAQQALGSTSPNPPVGCVIMDVESRIVGEGFTSPPGGPHAEVNALRAAGLRARGGTAVVTLEPCNHHGRTPPCTEALIAARVARVVYALRDPHSVAAGGAAALRAAGVDVEGGVLPEEASRVSESWLTYVTRRRPFVTLVYGASLDGRVAARDWSGRWSNSQEALLDVRSRLRAENDAVMVGCGTVRMEDPNLAAVGDVRRQPLTVLLDTEARTPAAAHAFDGPGPALVAVAEDVDAGHLAGRAEVLKVPRAARGLDLTAVLKLLHDRGVCAVMVEGGPTLSGSFVSADLVDKVVAYFAPMLIGGGGHSAVAGPGAASIDAAWRFRLDEVTRIGTDSRMVARHPGRLEGLLET</sequence>
<evidence type="ECO:0000256" key="4">
    <source>
        <dbReference type="ARBA" id="ARBA00005259"/>
    </source>
</evidence>
<keyword evidence="10 14" id="KW-0560">Oxidoreductase</keyword>
<comment type="catalytic activity">
    <reaction evidence="13 14">
        <text>2,5-diamino-6-hydroxy-4-(5-phosphoribosylamino)-pyrimidine + H2O + H(+) = 5-amino-6-(5-phospho-D-ribosylamino)uracil + NH4(+)</text>
        <dbReference type="Rhea" id="RHEA:21868"/>
        <dbReference type="ChEBI" id="CHEBI:15377"/>
        <dbReference type="ChEBI" id="CHEBI:15378"/>
        <dbReference type="ChEBI" id="CHEBI:28938"/>
        <dbReference type="ChEBI" id="CHEBI:58453"/>
        <dbReference type="ChEBI" id="CHEBI:58614"/>
        <dbReference type="EC" id="3.5.4.26"/>
    </reaction>
</comment>
<keyword evidence="9 14" id="KW-0521">NADP</keyword>
<dbReference type="InterPro" id="IPR024072">
    <property type="entry name" value="DHFR-like_dom_sf"/>
</dbReference>
<dbReference type="SUPFAM" id="SSF53927">
    <property type="entry name" value="Cytidine deaminase-like"/>
    <property type="match status" value="1"/>
</dbReference>
<dbReference type="GO" id="GO:0008703">
    <property type="term" value="F:5-amino-6-(5-phosphoribosylamino)uracil reductase activity"/>
    <property type="evidence" value="ECO:0007669"/>
    <property type="project" value="UniProtKB-EC"/>
</dbReference>
<feature type="binding site" evidence="16">
    <location>
        <position position="225"/>
    </location>
    <ligand>
        <name>NADP(+)</name>
        <dbReference type="ChEBI" id="CHEBI:58349"/>
    </ligand>
</feature>
<dbReference type="PROSITE" id="PS00903">
    <property type="entry name" value="CYT_DCMP_DEAMINASES_1"/>
    <property type="match status" value="1"/>
</dbReference>
<keyword evidence="7 14" id="KW-0479">Metal-binding</keyword>
<feature type="binding site" evidence="17">
    <location>
        <position position="54"/>
    </location>
    <ligand>
        <name>Zn(2+)</name>
        <dbReference type="ChEBI" id="CHEBI:29105"/>
        <note>catalytic</note>
    </ligand>
</feature>
<dbReference type="EMBL" id="JAEKNR010000142">
    <property type="protein sequence ID" value="MBJ7599170.1"/>
    <property type="molecule type" value="Genomic_DNA"/>
</dbReference>
<feature type="domain" description="CMP/dCMP-type deaminase" evidence="18">
    <location>
        <begin position="4"/>
        <end position="126"/>
    </location>
</feature>
<comment type="cofactor">
    <cofactor evidence="14 17">
        <name>Zn(2+)</name>
        <dbReference type="ChEBI" id="CHEBI:29105"/>
    </cofactor>
    <text evidence="14 17">Binds 1 zinc ion.</text>
</comment>
<dbReference type="CDD" id="cd01284">
    <property type="entry name" value="Riboflavin_deaminase-reductase"/>
    <property type="match status" value="1"/>
</dbReference>
<feature type="binding site" evidence="16">
    <location>
        <position position="157"/>
    </location>
    <ligand>
        <name>NADP(+)</name>
        <dbReference type="ChEBI" id="CHEBI:58349"/>
    </ligand>
</feature>
<dbReference type="InterPro" id="IPR002734">
    <property type="entry name" value="RibDG_C"/>
</dbReference>
<feature type="active site" description="Proton donor" evidence="15">
    <location>
        <position position="56"/>
    </location>
</feature>
<comment type="catalytic activity">
    <reaction evidence="12 14">
        <text>5-amino-6-(5-phospho-D-ribitylamino)uracil + NADP(+) = 5-amino-6-(5-phospho-D-ribosylamino)uracil + NADPH + H(+)</text>
        <dbReference type="Rhea" id="RHEA:17845"/>
        <dbReference type="ChEBI" id="CHEBI:15378"/>
        <dbReference type="ChEBI" id="CHEBI:57783"/>
        <dbReference type="ChEBI" id="CHEBI:58349"/>
        <dbReference type="ChEBI" id="CHEBI:58421"/>
        <dbReference type="ChEBI" id="CHEBI:58453"/>
        <dbReference type="EC" id="1.1.1.193"/>
    </reaction>
</comment>
<dbReference type="GO" id="GO:0008835">
    <property type="term" value="F:diaminohydroxyphosphoribosylaminopyrimidine deaminase activity"/>
    <property type="evidence" value="ECO:0007669"/>
    <property type="project" value="UniProtKB-EC"/>
</dbReference>
<comment type="caution">
    <text evidence="19">The sequence shown here is derived from an EMBL/GenBank/DDBJ whole genome shotgun (WGS) entry which is preliminary data.</text>
</comment>
<protein>
    <recommendedName>
        <fullName evidence="14">Riboflavin biosynthesis protein RibD</fullName>
    </recommendedName>
    <domain>
        <recommendedName>
            <fullName evidence="14">Diaminohydroxyphosphoribosylaminopyrimidine deaminase</fullName>
            <shortName evidence="14">DRAP deaminase</shortName>
            <ecNumber evidence="14">3.5.4.26</ecNumber>
        </recommendedName>
        <alternativeName>
            <fullName evidence="14">Riboflavin-specific deaminase</fullName>
        </alternativeName>
    </domain>
    <domain>
        <recommendedName>
            <fullName evidence="14">5-amino-6-(5-phosphoribosylamino)uracil reductase</fullName>
            <ecNumber evidence="14">1.1.1.193</ecNumber>
        </recommendedName>
        <alternativeName>
            <fullName evidence="14">HTP reductase</fullName>
        </alternativeName>
    </domain>
</protein>
<evidence type="ECO:0000313" key="20">
    <source>
        <dbReference type="Proteomes" id="UP000612893"/>
    </source>
</evidence>
<keyword evidence="11" id="KW-0511">Multifunctional enzyme</keyword>
<feature type="binding site" evidence="16">
    <location>
        <position position="200"/>
    </location>
    <ligand>
        <name>NADP(+)</name>
        <dbReference type="ChEBI" id="CHEBI:58349"/>
    </ligand>
</feature>
<accession>A0A934K6A4</accession>